<dbReference type="RefSeq" id="WP_140929521.1">
    <property type="nucleotide sequence ID" value="NZ_VFSU01000034.1"/>
</dbReference>
<gene>
    <name evidence="2" type="ORF">FJQ54_16600</name>
</gene>
<evidence type="ECO:0000313" key="2">
    <source>
        <dbReference type="EMBL" id="TPE58669.1"/>
    </source>
</evidence>
<keyword evidence="3" id="KW-1185">Reference proteome</keyword>
<sequence length="140" mass="14806">MSRSTVTTSLIVATLLALAGAALALMPGGRNRAATAEVIPASQGGPGASNDGRNRAVSVINETDRPIWRIKATRKGARYFGRHDWLGKAAIAPGQSAMVNFDDGSSACLFDMRFQFASGEPLIRMGVDVCRISELRIAAD</sequence>
<name>A0A501XDY9_9SPHN</name>
<dbReference type="Proteomes" id="UP000319897">
    <property type="component" value="Unassembled WGS sequence"/>
</dbReference>
<protein>
    <submittedName>
        <fullName evidence="2">Uncharacterized protein</fullName>
    </submittedName>
</protein>
<dbReference type="OrthoDB" id="4736977at2"/>
<dbReference type="EMBL" id="VFSU01000034">
    <property type="protein sequence ID" value="TPE58669.1"/>
    <property type="molecule type" value="Genomic_DNA"/>
</dbReference>
<evidence type="ECO:0000256" key="1">
    <source>
        <dbReference type="SAM" id="SignalP"/>
    </source>
</evidence>
<organism evidence="2 3">
    <name type="scientific">Sandaracinobacter neustonicus</name>
    <dbReference type="NCBI Taxonomy" id="1715348"/>
    <lineage>
        <taxon>Bacteria</taxon>
        <taxon>Pseudomonadati</taxon>
        <taxon>Pseudomonadota</taxon>
        <taxon>Alphaproteobacteria</taxon>
        <taxon>Sphingomonadales</taxon>
        <taxon>Sphingosinicellaceae</taxon>
        <taxon>Sandaracinobacter</taxon>
    </lineage>
</organism>
<reference evidence="2 3" key="1">
    <citation type="submission" date="2019-06" db="EMBL/GenBank/DDBJ databases">
        <authorList>
            <person name="Lee I."/>
            <person name="Jang G.I."/>
            <person name="Hwang C.Y."/>
        </authorList>
    </citation>
    <scope>NUCLEOTIDE SEQUENCE [LARGE SCALE GENOMIC DNA]</scope>
    <source>
        <strain evidence="2 3">PAMC 28131</strain>
    </source>
</reference>
<keyword evidence="1" id="KW-0732">Signal</keyword>
<proteinExistence type="predicted"/>
<dbReference type="AlphaFoldDB" id="A0A501XDY9"/>
<feature type="chain" id="PRO_5021433991" evidence="1">
    <location>
        <begin position="25"/>
        <end position="140"/>
    </location>
</feature>
<comment type="caution">
    <text evidence="2">The sequence shown here is derived from an EMBL/GenBank/DDBJ whole genome shotgun (WGS) entry which is preliminary data.</text>
</comment>
<accession>A0A501XDY9</accession>
<feature type="signal peptide" evidence="1">
    <location>
        <begin position="1"/>
        <end position="24"/>
    </location>
</feature>
<evidence type="ECO:0000313" key="3">
    <source>
        <dbReference type="Proteomes" id="UP000319897"/>
    </source>
</evidence>